<name>A0ABD1FCF4_HYPHA</name>
<evidence type="ECO:0000313" key="2">
    <source>
        <dbReference type="EMBL" id="KAL1514355.1"/>
    </source>
</evidence>
<keyword evidence="3" id="KW-1185">Reference proteome</keyword>
<keyword evidence="1" id="KW-0175">Coiled coil</keyword>
<sequence>MPPKQKPKKKTLVVQGTIDEVKRYWPDYTINADNILQPKRDFVIHFYARCVNDLDQKIAFLTKLNPPPLLEGYTEEERLYINLSKIAALREADFMLGDLYVFEPKRLNSHMLITMHHLISTENEMEKLIKICDKVLEQKDMIQINEEKLNAIRGQLFEKQSRITVEKSENKKLEREAAALASKYNETIPLIEKSNLKLEDFKLKCNKRKYDLELKKKNIENLRKIKSELESQIVTEEDYRHLEKKMESLEDEEIKLEEALDSNNLVKLKEDVDLLDSCLPKLNLLKIPEDIFKLSDMRVEVQNEKENVNIIESDTKKSKTAIEEKLVELEGQKLHLTKTNLELQESLRKVTEDSLLGDISLKNKLAAQLYNNQEEIETLKKEIIKIKDNYQILKLKISEKYEVFNCMQNKSFIWLEEIIKKCNQLEEHLCKYS</sequence>
<accession>A0ABD1FCF4</accession>
<dbReference type="AlphaFoldDB" id="A0ABD1FCF4"/>
<feature type="coiled-coil region" evidence="1">
    <location>
        <begin position="362"/>
        <end position="396"/>
    </location>
</feature>
<protein>
    <submittedName>
        <fullName evidence="2">Uncharacterized protein</fullName>
    </submittedName>
</protein>
<reference evidence="2 3" key="1">
    <citation type="submission" date="2024-05" db="EMBL/GenBank/DDBJ databases">
        <title>Genetic variation in Jamaican populations of the coffee berry borer (Hypothenemus hampei).</title>
        <authorList>
            <person name="Errbii M."/>
            <person name="Myrie A."/>
        </authorList>
    </citation>
    <scope>NUCLEOTIDE SEQUENCE [LARGE SCALE GENOMIC DNA]</scope>
    <source>
        <strain evidence="2">JA-Hopewell-2020-01-JO</strain>
        <tissue evidence="2">Whole body</tissue>
    </source>
</reference>
<evidence type="ECO:0000313" key="3">
    <source>
        <dbReference type="Proteomes" id="UP001566132"/>
    </source>
</evidence>
<organism evidence="2 3">
    <name type="scientific">Hypothenemus hampei</name>
    <name type="common">Coffee berry borer</name>
    <dbReference type="NCBI Taxonomy" id="57062"/>
    <lineage>
        <taxon>Eukaryota</taxon>
        <taxon>Metazoa</taxon>
        <taxon>Ecdysozoa</taxon>
        <taxon>Arthropoda</taxon>
        <taxon>Hexapoda</taxon>
        <taxon>Insecta</taxon>
        <taxon>Pterygota</taxon>
        <taxon>Neoptera</taxon>
        <taxon>Endopterygota</taxon>
        <taxon>Coleoptera</taxon>
        <taxon>Polyphaga</taxon>
        <taxon>Cucujiformia</taxon>
        <taxon>Curculionidae</taxon>
        <taxon>Scolytinae</taxon>
        <taxon>Hypothenemus</taxon>
    </lineage>
</organism>
<dbReference type="Proteomes" id="UP001566132">
    <property type="component" value="Unassembled WGS sequence"/>
</dbReference>
<dbReference type="EMBL" id="JBDJPC010000002">
    <property type="protein sequence ID" value="KAL1514355.1"/>
    <property type="molecule type" value="Genomic_DNA"/>
</dbReference>
<gene>
    <name evidence="2" type="ORF">ABEB36_003624</name>
</gene>
<comment type="caution">
    <text evidence="2">The sequence shown here is derived from an EMBL/GenBank/DDBJ whole genome shotgun (WGS) entry which is preliminary data.</text>
</comment>
<feature type="coiled-coil region" evidence="1">
    <location>
        <begin position="212"/>
        <end position="262"/>
    </location>
</feature>
<evidence type="ECO:0000256" key="1">
    <source>
        <dbReference type="SAM" id="Coils"/>
    </source>
</evidence>
<proteinExistence type="predicted"/>